<protein>
    <submittedName>
        <fullName evidence="1">VP9 protein</fullName>
    </submittedName>
</protein>
<dbReference type="NCBIfam" id="TIGR04233">
    <property type="entry name" value="seadorna_VP8"/>
    <property type="match status" value="1"/>
</dbReference>
<proteinExistence type="predicted"/>
<dbReference type="EMBL" id="BR001729">
    <property type="protein sequence ID" value="FAA04045.1"/>
    <property type="molecule type" value="Genomic_RNA"/>
</dbReference>
<dbReference type="Pfam" id="PF25645">
    <property type="entry name" value="Seadorna_VP8"/>
    <property type="match status" value="1"/>
</dbReference>
<accession>A0A8E0KJ19</accession>
<evidence type="ECO:0000313" key="1">
    <source>
        <dbReference type="EMBL" id="FAA04045.1"/>
    </source>
</evidence>
<reference evidence="1" key="1">
    <citation type="journal article" date="2021" name="MBio">
        <title>Hidden Viral Sequences in Public Sequencing Data and Warning for Future Emerging Diseases.</title>
        <authorList>
            <person name="Kawasaki J."/>
            <person name="Kojima S."/>
            <person name="Tomonaga K."/>
            <person name="Horie M."/>
        </authorList>
    </citation>
    <scope>NUCLEOTIDE SEQUENCE</scope>
    <source>
        <strain evidence="1">Rat/2019/399</strain>
    </source>
</reference>
<name>A0A8E0KJ19_9REOV</name>
<sequence>MNVIIPVHLLEGAFVDVLSNDSSLRKFARTTKYLANDWHDGAVSVLRNRNNESKLENSYQSFAGERLTHAPGGNRGGMRKDLLVRCIQSTVTQNVGINVPQAEKIALGNSLASSDTPASADYVCSTVPVILQKPNNVNHKLSGRREMTVEFDNENAEDINVNIIYRSPTAIEVVSDNPFIYGRLGDVAQQAVQRLFLHSTNAGTYYFTIPANAKRSFTITASTPRSIDKDTALNYRVVEAGFSRAKAAGLLNGVFARDFDEFVTNQCFNLPASEGTCATLATLFEAYELVNLAADVKIVNMLY</sequence>
<organism evidence="1">
    <name type="scientific">Kadipiro virus</name>
    <dbReference type="NCBI Taxonomy" id="104580"/>
    <lineage>
        <taxon>Viruses</taxon>
        <taxon>Riboviria</taxon>
        <taxon>Orthornavirae</taxon>
        <taxon>Duplornaviricota</taxon>
        <taxon>Resentoviricetes</taxon>
        <taxon>Reovirales</taxon>
        <taxon>Sedoreoviridae</taxon>
        <taxon>Seadornavirus</taxon>
        <taxon>Seadornavirus kadipiroense</taxon>
    </lineage>
</organism>
<dbReference type="InterPro" id="IPR026380">
    <property type="entry name" value="Seadorna_VP8"/>
</dbReference>
<gene>
    <name evidence="1" type="primary">VP9</name>
</gene>